<dbReference type="InterPro" id="IPR001667">
    <property type="entry name" value="DDH_dom"/>
</dbReference>
<evidence type="ECO:0000256" key="1">
    <source>
        <dbReference type="ARBA" id="ARBA00005915"/>
    </source>
</evidence>
<dbReference type="InterPro" id="IPR004610">
    <property type="entry name" value="RecJ"/>
</dbReference>
<dbReference type="NCBIfam" id="TIGR00644">
    <property type="entry name" value="recJ"/>
    <property type="match status" value="1"/>
</dbReference>
<dbReference type="AlphaFoldDB" id="A0A0D6Q8A9"/>
<dbReference type="Gene3D" id="3.10.310.30">
    <property type="match status" value="1"/>
</dbReference>
<evidence type="ECO:0000256" key="3">
    <source>
        <dbReference type="ARBA" id="ARBA00022722"/>
    </source>
</evidence>
<feature type="domain" description="RecJ OB" evidence="9">
    <location>
        <begin position="498"/>
        <end position="610"/>
    </location>
</feature>
<evidence type="ECO:0000259" key="7">
    <source>
        <dbReference type="Pfam" id="PF01368"/>
    </source>
</evidence>
<dbReference type="Pfam" id="PF02272">
    <property type="entry name" value="DHHA1"/>
    <property type="match status" value="1"/>
</dbReference>
<gene>
    <name evidence="10" type="ORF">Gxy13693_032_007</name>
</gene>
<dbReference type="GO" id="GO:0008409">
    <property type="term" value="F:5'-3' exonuclease activity"/>
    <property type="evidence" value="ECO:0007669"/>
    <property type="project" value="InterPro"/>
</dbReference>
<evidence type="ECO:0000256" key="2">
    <source>
        <dbReference type="ARBA" id="ARBA00019841"/>
    </source>
</evidence>
<evidence type="ECO:0000256" key="4">
    <source>
        <dbReference type="ARBA" id="ARBA00022801"/>
    </source>
</evidence>
<keyword evidence="3" id="KW-0540">Nuclease</keyword>
<comment type="caution">
    <text evidence="10">The sequence shown here is derived from an EMBL/GenBank/DDBJ whole genome shotgun (WGS) entry which is preliminary data.</text>
</comment>
<keyword evidence="5 10" id="KW-0269">Exonuclease</keyword>
<dbReference type="RefSeq" id="WP_048856286.1">
    <property type="nucleotide sequence ID" value="NZ_BANJ01000032.1"/>
</dbReference>
<dbReference type="Pfam" id="PF17768">
    <property type="entry name" value="RecJ_OB"/>
    <property type="match status" value="1"/>
</dbReference>
<feature type="compositionally biased region" description="Low complexity" evidence="6">
    <location>
        <begin position="1"/>
        <end position="20"/>
    </location>
</feature>
<keyword evidence="4" id="KW-0378">Hydrolase</keyword>
<dbReference type="InterPro" id="IPR003156">
    <property type="entry name" value="DHHA1_dom"/>
</dbReference>
<dbReference type="EMBL" id="BANJ01000032">
    <property type="protein sequence ID" value="GAN99747.1"/>
    <property type="molecule type" value="Genomic_DNA"/>
</dbReference>
<dbReference type="GO" id="GO:0006310">
    <property type="term" value="P:DNA recombination"/>
    <property type="evidence" value="ECO:0007669"/>
    <property type="project" value="InterPro"/>
</dbReference>
<proteinExistence type="inferred from homology"/>
<dbReference type="PANTHER" id="PTHR30255:SF2">
    <property type="entry name" value="SINGLE-STRANDED-DNA-SPECIFIC EXONUCLEASE RECJ"/>
    <property type="match status" value="1"/>
</dbReference>
<evidence type="ECO:0000256" key="5">
    <source>
        <dbReference type="ARBA" id="ARBA00022839"/>
    </source>
</evidence>
<dbReference type="GO" id="GO:0003676">
    <property type="term" value="F:nucleic acid binding"/>
    <property type="evidence" value="ECO:0007669"/>
    <property type="project" value="InterPro"/>
</dbReference>
<evidence type="ECO:0000313" key="10">
    <source>
        <dbReference type="EMBL" id="GAN99747.1"/>
    </source>
</evidence>
<dbReference type="Pfam" id="PF01368">
    <property type="entry name" value="DHH"/>
    <property type="match status" value="1"/>
</dbReference>
<dbReference type="GO" id="GO:0006281">
    <property type="term" value="P:DNA repair"/>
    <property type="evidence" value="ECO:0007669"/>
    <property type="project" value="InterPro"/>
</dbReference>
<comment type="similarity">
    <text evidence="1">Belongs to the RecJ family.</text>
</comment>
<protein>
    <recommendedName>
        <fullName evidence="2">Single-stranded-DNA-specific exonuclease RecJ</fullName>
    </recommendedName>
</protein>
<dbReference type="SUPFAM" id="SSF64182">
    <property type="entry name" value="DHH phosphoesterases"/>
    <property type="match status" value="1"/>
</dbReference>
<dbReference type="PANTHER" id="PTHR30255">
    <property type="entry name" value="SINGLE-STRANDED-DNA-SPECIFIC EXONUCLEASE RECJ"/>
    <property type="match status" value="1"/>
</dbReference>
<evidence type="ECO:0000259" key="9">
    <source>
        <dbReference type="Pfam" id="PF17768"/>
    </source>
</evidence>
<reference evidence="10 11" key="1">
    <citation type="submission" date="2012-11" db="EMBL/GenBank/DDBJ databases">
        <title>Whole genome sequence of Gluconacetobacter xylinus NBRC 13693.</title>
        <authorList>
            <person name="Azuma Y."/>
            <person name="Higashiura N."/>
            <person name="Hirakawa H."/>
            <person name="Matsushita K."/>
        </authorList>
    </citation>
    <scope>NUCLEOTIDE SEQUENCE [LARGE SCALE GENOMIC DNA]</scope>
    <source>
        <strain evidence="10 11">NBRC 13693</strain>
    </source>
</reference>
<accession>A0A0D6Q8A9</accession>
<name>A0A0D6Q8A9_KOMXY</name>
<sequence>MSAADLLSPASASPAPQDMQEPAVLGVTRSVTGRRWNWREGGQASHTDRMGMAIAQQTGLPEIVGRMLALRRIAPEQVETYLSPTLRALMPDPSTFTDMDAAAARLATAIRNGETVGLFGDYDVDGACSTALLTDFLRHQGCTVLTHIPDRMTEGYGPNTPAIEAMQDQGARLIVCLDCGTAAVDVLEQVSTRSDVIVLDHHQVQGALPRVLATVNPNRPDCPSGLHGICAAAVTFMTVVATARILRRDGWFDSHPDSQLMDSLDLVALATVCDVMPLSGLNRAFVTQGLKVMARRQRTGLAALLDAAGARDPLSAFTCGFALGPRINAGGRIADSGLGLRLLLCTDAAEAQALAEKLNSVNHNRQSVESGILDRAMELAAAQRAQGHAVLVLSGRDWHPGVVGIVAGRIKEKFNRPVLVGAELDDGNVKGSARSVPGQDLGGAIIAARQAGLLSSGGGHAMAAGFGLPADGIPALHAFLDRHLATAASLPDAVDLTIDAVVNVAAADVALATDMDRLAPFGAGNDEPLIALPRVRVAYAERIGREGNTLRLTLQGEGRGPRLKALVFRANESPLAPVLEDRDAPPLHLAGWLRAESWNGRTSATFFIRDAAIAQ</sequence>
<evidence type="ECO:0000313" key="11">
    <source>
        <dbReference type="Proteomes" id="UP000032683"/>
    </source>
</evidence>
<feature type="domain" description="DDH" evidence="7">
    <location>
        <begin position="117"/>
        <end position="247"/>
    </location>
</feature>
<dbReference type="InterPro" id="IPR038763">
    <property type="entry name" value="DHH_sf"/>
</dbReference>
<dbReference type="InterPro" id="IPR051673">
    <property type="entry name" value="SSDNA_exonuclease_RecJ"/>
</dbReference>
<feature type="domain" description="DHHA1" evidence="8">
    <location>
        <begin position="390"/>
        <end position="483"/>
    </location>
</feature>
<dbReference type="Gene3D" id="3.90.1640.30">
    <property type="match status" value="1"/>
</dbReference>
<dbReference type="InterPro" id="IPR041122">
    <property type="entry name" value="RecJ_OB"/>
</dbReference>
<organism evidence="10 11">
    <name type="scientific">Komagataeibacter xylinus NBRC 13693</name>
    <dbReference type="NCBI Taxonomy" id="1234668"/>
    <lineage>
        <taxon>Bacteria</taxon>
        <taxon>Pseudomonadati</taxon>
        <taxon>Pseudomonadota</taxon>
        <taxon>Alphaproteobacteria</taxon>
        <taxon>Acetobacterales</taxon>
        <taxon>Acetobacteraceae</taxon>
        <taxon>Komagataeibacter</taxon>
    </lineage>
</organism>
<evidence type="ECO:0000256" key="6">
    <source>
        <dbReference type="SAM" id="MobiDB-lite"/>
    </source>
</evidence>
<evidence type="ECO:0000259" key="8">
    <source>
        <dbReference type="Pfam" id="PF02272"/>
    </source>
</evidence>
<feature type="region of interest" description="Disordered" evidence="6">
    <location>
        <begin position="1"/>
        <end position="22"/>
    </location>
</feature>
<dbReference type="Proteomes" id="UP000032683">
    <property type="component" value="Unassembled WGS sequence"/>
</dbReference>